<reference evidence="2" key="1">
    <citation type="submission" date="2016-04" db="EMBL/GenBank/DDBJ databases">
        <authorList>
            <person name="Strapagiel D."/>
            <person name="Borowka P."/>
            <person name="Marciniak B."/>
            <person name="Bakula Z."/>
            <person name="Van Ingen J."/>
            <person name="Safianowska A."/>
            <person name="Dziadek J."/>
            <person name="Jagielski T."/>
        </authorList>
    </citation>
    <scope>NUCLEOTIDE SEQUENCE [LARGE SCALE GENOMIC DNA]</scope>
    <source>
        <strain evidence="2">1010001458</strain>
    </source>
</reference>
<evidence type="ECO:0000313" key="2">
    <source>
        <dbReference type="Proteomes" id="UP000077342"/>
    </source>
</evidence>
<keyword evidence="2" id="KW-1185">Reference proteome</keyword>
<accession>A0A162D0I9</accession>
<dbReference type="AlphaFoldDB" id="A0A162D0I9"/>
<sequence>MLIVVGVIGYRMIENNTAAKPVPAAVVEGTYRVDIDWAKQTENGGPAPSSDNTNATSWWAFRSYCSTTGCVATGTVLDNKDQQLAATPPRTAELHFVNGSLGANTRDESIPA</sequence>
<evidence type="ECO:0000313" key="1">
    <source>
        <dbReference type="EMBL" id="KZS62965.1"/>
    </source>
</evidence>
<proteinExistence type="predicted"/>
<name>A0A162D0I9_9MYCO</name>
<protein>
    <submittedName>
        <fullName evidence="1">Uncharacterized protein</fullName>
    </submittedName>
</protein>
<comment type="caution">
    <text evidence="1">The sequence shown here is derived from an EMBL/GenBank/DDBJ whole genome shotgun (WGS) entry which is preliminary data.</text>
</comment>
<gene>
    <name evidence="1" type="ORF">A4G28_26265</name>
</gene>
<dbReference type="EMBL" id="LWCI01000101">
    <property type="protein sequence ID" value="KZS62965.1"/>
    <property type="molecule type" value="Genomic_DNA"/>
</dbReference>
<organism evidence="1 2">
    <name type="scientific">Mycobacterium ostraviense</name>
    <dbReference type="NCBI Taxonomy" id="2738409"/>
    <lineage>
        <taxon>Bacteria</taxon>
        <taxon>Bacillati</taxon>
        <taxon>Actinomycetota</taxon>
        <taxon>Actinomycetes</taxon>
        <taxon>Mycobacteriales</taxon>
        <taxon>Mycobacteriaceae</taxon>
        <taxon>Mycobacterium</taxon>
    </lineage>
</organism>
<dbReference type="Proteomes" id="UP000077342">
    <property type="component" value="Unassembled WGS sequence"/>
</dbReference>